<keyword evidence="6 10" id="KW-0472">Membrane</keyword>
<dbReference type="PANTHER" id="PTHR24028:SF328">
    <property type="entry name" value="CADHERIN-3"/>
    <property type="match status" value="1"/>
</dbReference>
<comment type="subcellular location">
    <subcellularLocation>
        <location evidence="1">Membrane</location>
        <topology evidence="1">Single-pass membrane protein</topology>
    </subcellularLocation>
</comment>
<dbReference type="PANTHER" id="PTHR24028">
    <property type="entry name" value="CADHERIN-87A"/>
    <property type="match status" value="1"/>
</dbReference>
<dbReference type="Gene3D" id="2.60.40.60">
    <property type="entry name" value="Cadherins"/>
    <property type="match status" value="10"/>
</dbReference>
<keyword evidence="2 10" id="KW-0812">Transmembrane</keyword>
<feature type="domain" description="Cadherin" evidence="12">
    <location>
        <begin position="520"/>
        <end position="624"/>
    </location>
</feature>
<dbReference type="InterPro" id="IPR020894">
    <property type="entry name" value="Cadherin_CS"/>
</dbReference>
<feature type="transmembrane region" description="Helical" evidence="10">
    <location>
        <begin position="1572"/>
        <end position="1596"/>
    </location>
</feature>
<evidence type="ECO:0000256" key="6">
    <source>
        <dbReference type="ARBA" id="ARBA00023136"/>
    </source>
</evidence>
<keyword evidence="11" id="KW-0732">Signal</keyword>
<dbReference type="CDD" id="cd11304">
    <property type="entry name" value="Cadherin_repeat"/>
    <property type="match status" value="9"/>
</dbReference>
<dbReference type="PROSITE" id="PS50268">
    <property type="entry name" value="CADHERIN_2"/>
    <property type="match status" value="11"/>
</dbReference>
<dbReference type="InterPro" id="IPR015919">
    <property type="entry name" value="Cadherin-like_sf"/>
</dbReference>
<dbReference type="Proteomes" id="UP000663880">
    <property type="component" value="Unassembled WGS sequence"/>
</dbReference>
<keyword evidence="14" id="KW-1185">Reference proteome</keyword>
<evidence type="ECO:0000313" key="14">
    <source>
        <dbReference type="Proteomes" id="UP000663880"/>
    </source>
</evidence>
<feature type="signal peptide" evidence="11">
    <location>
        <begin position="1"/>
        <end position="21"/>
    </location>
</feature>
<evidence type="ECO:0000256" key="2">
    <source>
        <dbReference type="ARBA" id="ARBA00022692"/>
    </source>
</evidence>
<reference evidence="13" key="1">
    <citation type="submission" date="2021-02" db="EMBL/GenBank/DDBJ databases">
        <authorList>
            <person name="Steward A R."/>
        </authorList>
    </citation>
    <scope>NUCLEOTIDE SEQUENCE</scope>
</reference>
<evidence type="ECO:0000256" key="10">
    <source>
        <dbReference type="SAM" id="Phobius"/>
    </source>
</evidence>
<dbReference type="Pfam" id="PF00028">
    <property type="entry name" value="Cadherin"/>
    <property type="match status" value="1"/>
</dbReference>
<evidence type="ECO:0000256" key="11">
    <source>
        <dbReference type="SAM" id="SignalP"/>
    </source>
</evidence>
<evidence type="ECO:0000256" key="1">
    <source>
        <dbReference type="ARBA" id="ARBA00004167"/>
    </source>
</evidence>
<dbReference type="SMART" id="SM00112">
    <property type="entry name" value="CA"/>
    <property type="match status" value="9"/>
</dbReference>
<keyword evidence="4 8" id="KW-0106">Calcium</keyword>
<accession>A0A821Q0L3</accession>
<evidence type="ECO:0000256" key="8">
    <source>
        <dbReference type="PROSITE-ProRule" id="PRU00043"/>
    </source>
</evidence>
<dbReference type="PROSITE" id="PS00232">
    <property type="entry name" value="CADHERIN_1"/>
    <property type="match status" value="2"/>
</dbReference>
<feature type="domain" description="Cadherin" evidence="12">
    <location>
        <begin position="310"/>
        <end position="400"/>
    </location>
</feature>
<feature type="domain" description="Cadherin" evidence="12">
    <location>
        <begin position="761"/>
        <end position="878"/>
    </location>
</feature>
<feature type="domain" description="Cadherin" evidence="12">
    <location>
        <begin position="881"/>
        <end position="999"/>
    </location>
</feature>
<evidence type="ECO:0000256" key="9">
    <source>
        <dbReference type="SAM" id="MobiDB-lite"/>
    </source>
</evidence>
<sequence length="1717" mass="192085">MNHQVVLALVLVFPYDNWANANEPERCGYMIHIPRLPKPDDLPDLNFDGMPWSQRPLIPALERDDVCMDAYFPGSATSGTQVIYMDEEIEEPVPIAKLNYQGTEAPVVLQPLVSGSFAMLGPEIRKVNEEWFIYITQRQDYEIRAMQNYMFEIEAPGQTLVATISLEVVNIDDNAPIIQFFEPCVIPEMSDIGLTNCVYDVTDEDGQISTTQMTFEISSDRNDEDMFHIVGGNISSDWKKMTMTIGLNVSLNYELNALHIFRVTALDSLPNEHQITMMVQVENVEHRVPRWVEIFAVQQFDEKTAQSFNVMAIDGDTGINRPIFYKIQTNPEDAEFFKIVTIEGGYNGATLEVKSIDRDAIQRELFPISITAYKSNNESLSTTANVVIIINDVNDSPPEPLQTEYSASIMEETAQTINFDEEIGFHDKDLGPNAQYSVHLESVYPPGAEQAFFIAPQVGYQRQTFILGTQNHSMLDFEVPQFQNIQLKVVATDLGRPDLTGEATVNITLINWNDEKPIFEQTVQEVQFNETEGVGFYVGTVKAHDRDVDDRVEHSLLGNAQSYLHIDKDTGQVHVTTDDAFDYQRQNKIFVQVQATDTLGEPYNTETAQLVINLNDINNTPPRLTLPRRSPEVKENVVAGTVVTSDIRAEDADSTADLFFHIQWDASYATKQGRHVDDSHYKEVVTIETSYPDGHHRSAVGTLLVREIREGITIDYEEFDMLYLSVRVEDRNTEIGDPYDEALFVVVIIDLNDNAPVWDENTLSQSFTVRERSSTDVVIGTVLATDIDGPLYNQVRYTLRPRGDTPKNLVKIDLRTGQLTVDEDSAIDADEPRFNLYYTLVASDCCLLEVCPPDPMCHEPEGEITIAIIDTNNKPPIADTSKFNIIVEIYENAPNETNVVSLAAIDMDRDDIYNTVRYQIQYSVNSRLRDFFAVDLDTGRVYVHYTTDDVLDRDGDEPQHQIFFTLIDNFYSAGDGNRNQEQLEVLVILLDENDNAPELPDNNNFGWDISEAVQKGDKLFPLINAPDRDAPNTPNSEVGYELINVTLTSRDLSLPTLFEMVTSWNEELQNNIGELRTSIDMKGFWGTYAVGIRAFDHGDPQQISEEIYSLVINPYNFHDPVFVFPQSGSTVRLARERADLNVVLVTVSGKDLQRLEATDEDGLDAGTVTFQVVGDDSAAEYFHVVNDRYNQGILMLKKMFTEPVREFQVTIRATDGGTTPGPRWSESSFRVAFVPTRGNPLFTQLTETVNFVEEVGGLSERRELSRAEDPKNYLCEDDCHTVVYKILDGNDLGHFGLDSADNVLYVVNELNRTAAMSHTLRIAATNADTATTPLPESILTVTVNVREANPRPYFDRELYTAGISVLDTINRRLLTVSARHSDGAEITYSIDAASMSADPSLSAVRDSAFHLNERTGVLTLAIQPTASMHGMFEFNVVAEDPAGATDTVEVKVYLISSQNRVFFLFVNTLEQIESKIDFIASTFSWGFSMTCNVDQVVPASDEQGVARTDVTEVRAHFVRNHVPVSVEEIENLRSDTALLGTIQRTLSTERLALLDLVTGDSPSLSDNSNTGLLYAVAGLAALLGLMCIVLLITFIVRTRTLHRQLQALSMTKYGSQDSGMNRAGLAAPGTNKHAAEGSNPIWNDALKAPDFDALSDDSDDSDLIGIEDLPQFRTDSIPANALDFGEETRSKLATHDNNFAFNPTPFSPEFANEPIRR</sequence>
<protein>
    <recommendedName>
        <fullName evidence="12">Cadherin domain-containing protein</fullName>
    </recommendedName>
</protein>
<dbReference type="GO" id="GO:0007156">
    <property type="term" value="P:homophilic cell adhesion via plasma membrane adhesion molecules"/>
    <property type="evidence" value="ECO:0007669"/>
    <property type="project" value="InterPro"/>
</dbReference>
<dbReference type="GO" id="GO:0005886">
    <property type="term" value="C:plasma membrane"/>
    <property type="evidence" value="ECO:0007669"/>
    <property type="project" value="InterPro"/>
</dbReference>
<dbReference type="EMBL" id="CAJOBZ010000008">
    <property type="protein sequence ID" value="CAF4817702.1"/>
    <property type="molecule type" value="Genomic_DNA"/>
</dbReference>
<feature type="domain" description="Cadherin" evidence="12">
    <location>
        <begin position="1149"/>
        <end position="1242"/>
    </location>
</feature>
<evidence type="ECO:0000259" key="12">
    <source>
        <dbReference type="PROSITE" id="PS50268"/>
    </source>
</evidence>
<dbReference type="SUPFAM" id="SSF49313">
    <property type="entry name" value="Cadherin-like"/>
    <property type="match status" value="10"/>
</dbReference>
<feature type="domain" description="Cadherin" evidence="12">
    <location>
        <begin position="1009"/>
        <end position="1122"/>
    </location>
</feature>
<gene>
    <name evidence="13" type="ORF">PMACD_LOCUS4417</name>
</gene>
<feature type="domain" description="Cadherin" evidence="12">
    <location>
        <begin position="401"/>
        <end position="519"/>
    </location>
</feature>
<feature type="domain" description="Cadherin" evidence="12">
    <location>
        <begin position="1267"/>
        <end position="1354"/>
    </location>
</feature>
<feature type="domain" description="Cadherin" evidence="12">
    <location>
        <begin position="186"/>
        <end position="291"/>
    </location>
</feature>
<keyword evidence="7" id="KW-0325">Glycoprotein</keyword>
<dbReference type="GO" id="GO:0005509">
    <property type="term" value="F:calcium ion binding"/>
    <property type="evidence" value="ECO:0007669"/>
    <property type="project" value="UniProtKB-UniRule"/>
</dbReference>
<dbReference type="PRINTS" id="PR00205">
    <property type="entry name" value="CADHERIN"/>
</dbReference>
<evidence type="ECO:0000256" key="7">
    <source>
        <dbReference type="ARBA" id="ARBA00023180"/>
    </source>
</evidence>
<organism evidence="13 14">
    <name type="scientific">Pieris macdunnoughi</name>
    <dbReference type="NCBI Taxonomy" id="345717"/>
    <lineage>
        <taxon>Eukaryota</taxon>
        <taxon>Metazoa</taxon>
        <taxon>Ecdysozoa</taxon>
        <taxon>Arthropoda</taxon>
        <taxon>Hexapoda</taxon>
        <taxon>Insecta</taxon>
        <taxon>Pterygota</taxon>
        <taxon>Neoptera</taxon>
        <taxon>Endopterygota</taxon>
        <taxon>Lepidoptera</taxon>
        <taxon>Glossata</taxon>
        <taxon>Ditrysia</taxon>
        <taxon>Papilionoidea</taxon>
        <taxon>Pieridae</taxon>
        <taxon>Pierinae</taxon>
        <taxon>Pieris</taxon>
    </lineage>
</organism>
<evidence type="ECO:0000256" key="4">
    <source>
        <dbReference type="ARBA" id="ARBA00022837"/>
    </source>
</evidence>
<feature type="domain" description="Cadherin" evidence="12">
    <location>
        <begin position="625"/>
        <end position="758"/>
    </location>
</feature>
<feature type="chain" id="PRO_5032894757" description="Cadherin domain-containing protein" evidence="11">
    <location>
        <begin position="22"/>
        <end position="1717"/>
    </location>
</feature>
<keyword evidence="3" id="KW-0677">Repeat</keyword>
<evidence type="ECO:0000313" key="13">
    <source>
        <dbReference type="EMBL" id="CAF4817702.1"/>
    </source>
</evidence>
<keyword evidence="5 10" id="KW-1133">Transmembrane helix</keyword>
<feature type="domain" description="Cadherin" evidence="12">
    <location>
        <begin position="133"/>
        <end position="178"/>
    </location>
</feature>
<name>A0A821Q0L3_9NEOP</name>
<dbReference type="InterPro" id="IPR002126">
    <property type="entry name" value="Cadherin-like_dom"/>
</dbReference>
<dbReference type="InterPro" id="IPR050174">
    <property type="entry name" value="Protocadherin/Cadherin-CA"/>
</dbReference>
<comment type="caution">
    <text evidence="13">The sequence shown here is derived from an EMBL/GenBank/DDBJ whole genome shotgun (WGS) entry which is preliminary data.</text>
</comment>
<dbReference type="OrthoDB" id="6379298at2759"/>
<evidence type="ECO:0000256" key="3">
    <source>
        <dbReference type="ARBA" id="ARBA00022737"/>
    </source>
</evidence>
<evidence type="ECO:0000256" key="5">
    <source>
        <dbReference type="ARBA" id="ARBA00022989"/>
    </source>
</evidence>
<proteinExistence type="predicted"/>
<feature type="region of interest" description="Disordered" evidence="9">
    <location>
        <begin position="1696"/>
        <end position="1717"/>
    </location>
</feature>